<dbReference type="Proteomes" id="UP000215158">
    <property type="component" value="Plasmid pBN2"/>
</dbReference>
<protein>
    <submittedName>
        <fullName evidence="1">Uncharacterized protein</fullName>
    </submittedName>
</protein>
<sequence length="80" mass="8760">MTVTVKMHRPFSGTWPRGDLTEEGEVVGLIGAFGREDGSKGRTPRLIQVPAVPGSYLHLRQLTAAELELATKRSRQQSDA</sequence>
<organism evidence="1 2">
    <name type="scientific">Paraburkholderia aromaticivorans</name>
    <dbReference type="NCBI Taxonomy" id="2026199"/>
    <lineage>
        <taxon>Bacteria</taxon>
        <taxon>Pseudomonadati</taxon>
        <taxon>Pseudomonadota</taxon>
        <taxon>Betaproteobacteria</taxon>
        <taxon>Burkholderiales</taxon>
        <taxon>Burkholderiaceae</taxon>
        <taxon>Paraburkholderia</taxon>
    </lineage>
</organism>
<dbReference type="KEGG" id="parb:CJU94_37700"/>
<keyword evidence="1" id="KW-0614">Plasmid</keyword>
<proteinExistence type="predicted"/>
<gene>
    <name evidence="1" type="ORF">CJU94_37700</name>
</gene>
<keyword evidence="2" id="KW-1185">Reference proteome</keyword>
<name>A0A248VXY3_9BURK</name>
<accession>A0A248VXY3</accession>
<evidence type="ECO:0000313" key="1">
    <source>
        <dbReference type="EMBL" id="ASW03906.1"/>
    </source>
</evidence>
<dbReference type="EMBL" id="CP022992">
    <property type="protein sequence ID" value="ASW03906.1"/>
    <property type="molecule type" value="Genomic_DNA"/>
</dbReference>
<dbReference type="AlphaFoldDB" id="A0A248VXY3"/>
<geneLocation type="plasmid" evidence="1 2">
    <name>pBN2</name>
</geneLocation>
<evidence type="ECO:0000313" key="2">
    <source>
        <dbReference type="Proteomes" id="UP000215158"/>
    </source>
</evidence>
<reference evidence="1 2" key="1">
    <citation type="submission" date="2017-08" db="EMBL/GenBank/DDBJ databases">
        <title>Identification and genetic characteristics of simultaneous BTEX- and naphthalene-degrading Paraburkholderia sp. BN5 isolated from petroleum-contaminated soil.</title>
        <authorList>
            <person name="Lee Y."/>
            <person name="Jeon C.O."/>
        </authorList>
    </citation>
    <scope>NUCLEOTIDE SEQUENCE [LARGE SCALE GENOMIC DNA]</scope>
    <source>
        <strain evidence="1 2">BN5</strain>
        <plasmid evidence="1 2">pBN2</plasmid>
    </source>
</reference>